<gene>
    <name evidence="1" type="ORF">LCDPAC01_00130</name>
</gene>
<sequence length="172" mass="20129">MDRCPVTLSDNKRQCTKMTVKNSKFCKRHSKCRLTKELLKWLKEGRSKGIYKVLRGQERVNVHFVIKEELETIRENGDNLYLATTEQLLGTVNRLVVGDHGVYYELLKIDKSVLHIDVKQKFRVKLSAVPRTRVKYIWWSGEGGEKIYEQTGTVHYADYVVGRYYISPEDVM</sequence>
<dbReference type="EMBL" id="MK500278">
    <property type="protein sequence ID" value="QBK84532.1"/>
    <property type="molecule type" value="Genomic_DNA"/>
</dbReference>
<reference evidence="1" key="1">
    <citation type="journal article" date="2019" name="MBio">
        <title>Virus Genomes from Deep Sea Sediments Expand the Ocean Megavirome and Support Independent Origins of Viral Gigantism.</title>
        <authorList>
            <person name="Backstrom D."/>
            <person name="Yutin N."/>
            <person name="Jorgensen S.L."/>
            <person name="Dharamshi J."/>
            <person name="Homa F."/>
            <person name="Zaremba-Niedwiedzka K."/>
            <person name="Spang A."/>
            <person name="Wolf Y.I."/>
            <person name="Koonin E.V."/>
            <person name="Ettema T.J."/>
        </authorList>
    </citation>
    <scope>NUCLEOTIDE SEQUENCE</scope>
</reference>
<name>A0A481YNZ2_9VIRU</name>
<proteinExistence type="predicted"/>
<accession>A0A481YNZ2</accession>
<organism evidence="1">
    <name type="scientific">Pithovirus LCDPAC01</name>
    <dbReference type="NCBI Taxonomy" id="2506600"/>
    <lineage>
        <taxon>Viruses</taxon>
        <taxon>Pithoviruses</taxon>
    </lineage>
</organism>
<protein>
    <submittedName>
        <fullName evidence="1">Uncharacterized protein</fullName>
    </submittedName>
</protein>
<evidence type="ECO:0000313" key="1">
    <source>
        <dbReference type="EMBL" id="QBK84532.1"/>
    </source>
</evidence>